<feature type="region of interest" description="Disordered" evidence="1">
    <location>
        <begin position="242"/>
        <end position="277"/>
    </location>
</feature>
<name>A0AAN6X380_9PEZI</name>
<keyword evidence="3" id="KW-1185">Reference proteome</keyword>
<feature type="compositionally biased region" description="Polar residues" evidence="1">
    <location>
        <begin position="245"/>
        <end position="255"/>
    </location>
</feature>
<dbReference type="Proteomes" id="UP001302126">
    <property type="component" value="Unassembled WGS sequence"/>
</dbReference>
<sequence>MEESTTEHSPRAKTLRRLASELHQQVTAKSKTLFQPKTPSEQPEVQQAIDTVNFYHHHLGELVSLRGQHEETLSTRHPESMRRADMRCSVVGVDDGESRMWRRLRWKLLDKRELSRRQFETERNDTAVTSEIFSIQHLVLDRAFSQLRTELQAEHEAEAAAPQKPQQPEYLLLMRPICGEPGQKPSSIEFSRNHSTAEAASHPLEMITFTPVSEGGPENANPAFSYFTMSRHPLLAQPSLPPSSYAKSTTVTPTINGDIPLPTPSRTPRGGGIKSKKRHGTLLSASLSFETILLRRGNTDNDERDLCNNNRKHGNKLASSLSEPDIHGVFKNHQTVVTGSINGA</sequence>
<reference evidence="2" key="2">
    <citation type="submission" date="2023-05" db="EMBL/GenBank/DDBJ databases">
        <authorList>
            <consortium name="Lawrence Berkeley National Laboratory"/>
            <person name="Steindorff A."/>
            <person name="Hensen N."/>
            <person name="Bonometti L."/>
            <person name="Westerberg I."/>
            <person name="Brannstrom I.O."/>
            <person name="Guillou S."/>
            <person name="Cros-Aarteil S."/>
            <person name="Calhoun S."/>
            <person name="Haridas S."/>
            <person name="Kuo A."/>
            <person name="Mondo S."/>
            <person name="Pangilinan J."/>
            <person name="Riley R."/>
            <person name="Labutti K."/>
            <person name="Andreopoulos B."/>
            <person name="Lipzen A."/>
            <person name="Chen C."/>
            <person name="Yanf M."/>
            <person name="Daum C."/>
            <person name="Ng V."/>
            <person name="Clum A."/>
            <person name="Ohm R."/>
            <person name="Martin F."/>
            <person name="Silar P."/>
            <person name="Natvig D."/>
            <person name="Lalanne C."/>
            <person name="Gautier V."/>
            <person name="Ament-Velasquez S.L."/>
            <person name="Kruys A."/>
            <person name="Hutchinson M.I."/>
            <person name="Powell A.J."/>
            <person name="Barry K."/>
            <person name="Miller A.N."/>
            <person name="Grigoriev I.V."/>
            <person name="Debuchy R."/>
            <person name="Gladieux P."/>
            <person name="Thoren M.H."/>
            <person name="Johannesson H."/>
        </authorList>
    </citation>
    <scope>NUCLEOTIDE SEQUENCE</scope>
    <source>
        <strain evidence="2">PSN309</strain>
    </source>
</reference>
<evidence type="ECO:0000256" key="1">
    <source>
        <dbReference type="SAM" id="MobiDB-lite"/>
    </source>
</evidence>
<protein>
    <submittedName>
        <fullName evidence="2">Uncharacterized protein</fullName>
    </submittedName>
</protein>
<comment type="caution">
    <text evidence="2">The sequence shown here is derived from an EMBL/GenBank/DDBJ whole genome shotgun (WGS) entry which is preliminary data.</text>
</comment>
<proteinExistence type="predicted"/>
<accession>A0AAN6X380</accession>
<organism evidence="2 3">
    <name type="scientific">Podospora australis</name>
    <dbReference type="NCBI Taxonomy" id="1536484"/>
    <lineage>
        <taxon>Eukaryota</taxon>
        <taxon>Fungi</taxon>
        <taxon>Dikarya</taxon>
        <taxon>Ascomycota</taxon>
        <taxon>Pezizomycotina</taxon>
        <taxon>Sordariomycetes</taxon>
        <taxon>Sordariomycetidae</taxon>
        <taxon>Sordariales</taxon>
        <taxon>Podosporaceae</taxon>
        <taxon>Podospora</taxon>
    </lineage>
</organism>
<gene>
    <name evidence="2" type="ORF">QBC35DRAFT_528225</name>
</gene>
<reference evidence="2" key="1">
    <citation type="journal article" date="2023" name="Mol. Phylogenet. Evol.">
        <title>Genome-scale phylogeny and comparative genomics of the fungal order Sordariales.</title>
        <authorList>
            <person name="Hensen N."/>
            <person name="Bonometti L."/>
            <person name="Westerberg I."/>
            <person name="Brannstrom I.O."/>
            <person name="Guillou S."/>
            <person name="Cros-Aarteil S."/>
            <person name="Calhoun S."/>
            <person name="Haridas S."/>
            <person name="Kuo A."/>
            <person name="Mondo S."/>
            <person name="Pangilinan J."/>
            <person name="Riley R."/>
            <person name="LaButti K."/>
            <person name="Andreopoulos B."/>
            <person name="Lipzen A."/>
            <person name="Chen C."/>
            <person name="Yan M."/>
            <person name="Daum C."/>
            <person name="Ng V."/>
            <person name="Clum A."/>
            <person name="Steindorff A."/>
            <person name="Ohm R.A."/>
            <person name="Martin F."/>
            <person name="Silar P."/>
            <person name="Natvig D.O."/>
            <person name="Lalanne C."/>
            <person name="Gautier V."/>
            <person name="Ament-Velasquez S.L."/>
            <person name="Kruys A."/>
            <person name="Hutchinson M.I."/>
            <person name="Powell A.J."/>
            <person name="Barry K."/>
            <person name="Miller A.N."/>
            <person name="Grigoriev I.V."/>
            <person name="Debuchy R."/>
            <person name="Gladieux P."/>
            <person name="Hiltunen Thoren M."/>
            <person name="Johannesson H."/>
        </authorList>
    </citation>
    <scope>NUCLEOTIDE SEQUENCE</scope>
    <source>
        <strain evidence="2">PSN309</strain>
    </source>
</reference>
<evidence type="ECO:0000313" key="3">
    <source>
        <dbReference type="Proteomes" id="UP001302126"/>
    </source>
</evidence>
<dbReference type="EMBL" id="MU864354">
    <property type="protein sequence ID" value="KAK4192538.1"/>
    <property type="molecule type" value="Genomic_DNA"/>
</dbReference>
<dbReference type="AlphaFoldDB" id="A0AAN6X380"/>
<evidence type="ECO:0000313" key="2">
    <source>
        <dbReference type="EMBL" id="KAK4192538.1"/>
    </source>
</evidence>